<evidence type="ECO:0000313" key="4">
    <source>
        <dbReference type="Proteomes" id="UP000229972"/>
    </source>
</evidence>
<dbReference type="Pfam" id="PF13439">
    <property type="entry name" value="Glyco_transf_4"/>
    <property type="match status" value="1"/>
</dbReference>
<dbReference type="PANTHER" id="PTHR45947:SF3">
    <property type="entry name" value="SULFOQUINOVOSYL TRANSFERASE SQD2"/>
    <property type="match status" value="1"/>
</dbReference>
<accession>A0A2H0V991</accession>
<feature type="domain" description="Glycosyl transferase family 1" evidence="1">
    <location>
        <begin position="190"/>
        <end position="341"/>
    </location>
</feature>
<dbReference type="CDD" id="cd03801">
    <property type="entry name" value="GT4_PimA-like"/>
    <property type="match status" value="1"/>
</dbReference>
<dbReference type="EMBL" id="PFAL01000012">
    <property type="protein sequence ID" value="PIR95666.1"/>
    <property type="molecule type" value="Genomic_DNA"/>
</dbReference>
<evidence type="ECO:0000259" key="1">
    <source>
        <dbReference type="Pfam" id="PF00534"/>
    </source>
</evidence>
<reference evidence="4" key="1">
    <citation type="submission" date="2017-09" db="EMBL/GenBank/DDBJ databases">
        <title>Depth-based differentiation of microbial function through sediment-hosted aquifers and enrichment of novel symbionts in the deep terrestrial subsurface.</title>
        <authorList>
            <person name="Probst A.J."/>
            <person name="Ladd B."/>
            <person name="Jarett J.K."/>
            <person name="Geller-Mcgrath D.E."/>
            <person name="Sieber C.M.K."/>
            <person name="Emerson J.B."/>
            <person name="Anantharaman K."/>
            <person name="Thomas B.C."/>
            <person name="Malmstrom R."/>
            <person name="Stieglmeier M."/>
            <person name="Klingl A."/>
            <person name="Woyke T."/>
            <person name="Ryan C.M."/>
            <person name="Banfield J.F."/>
        </authorList>
    </citation>
    <scope>NUCLEOTIDE SEQUENCE [LARGE SCALE GENOMIC DNA]</scope>
</reference>
<dbReference type="InterPro" id="IPR001296">
    <property type="entry name" value="Glyco_trans_1"/>
</dbReference>
<dbReference type="InterPro" id="IPR050194">
    <property type="entry name" value="Glycosyltransferase_grp1"/>
</dbReference>
<dbReference type="GO" id="GO:0016757">
    <property type="term" value="F:glycosyltransferase activity"/>
    <property type="evidence" value="ECO:0007669"/>
    <property type="project" value="InterPro"/>
</dbReference>
<sequence>MKIALIGQKGAPTRNGGVERYAENLAAHLASAGHEVFLYSRKYYSQGLKEYRGFKIISVPSINTRSLEAITNTFFAIVDVIFRKVDVINLQSIGPASLIWLLKIFKPGTPITFTFHCQDYYHAKWGRLARAWLHIGEYLGCHLANEVIVISRDLVQYVEKKYGFTPTYIPLGTDVMTKVPVKNITRWGLEQGNYIVFVGRLVRHKGVHHLINAFKKTDTTKKLVIVGGSAHTDKYVQELQKLACDDDRIILTGNQDGETLQELFSNAYLFVQPSEYEGLSLALLEAMSWGLACLVSDIPQNLEGIADTGLTFRVNDSVDLQKKLQYLLANPEQTEKFGRSAAIRVNKEYNWDDITKNVVNLLTTSTK</sequence>
<name>A0A2H0V991_9BACT</name>
<dbReference type="InterPro" id="IPR028098">
    <property type="entry name" value="Glyco_trans_4-like_N"/>
</dbReference>
<feature type="domain" description="Glycosyltransferase subfamily 4-like N-terminal" evidence="2">
    <location>
        <begin position="16"/>
        <end position="175"/>
    </location>
</feature>
<comment type="caution">
    <text evidence="3">The sequence shown here is derived from an EMBL/GenBank/DDBJ whole genome shotgun (WGS) entry which is preliminary data.</text>
</comment>
<dbReference type="Pfam" id="PF00534">
    <property type="entry name" value="Glycos_transf_1"/>
    <property type="match status" value="1"/>
</dbReference>
<keyword evidence="3" id="KW-0808">Transferase</keyword>
<gene>
    <name evidence="3" type="ORF">COT93_00870</name>
</gene>
<dbReference type="PANTHER" id="PTHR45947">
    <property type="entry name" value="SULFOQUINOVOSYL TRANSFERASE SQD2"/>
    <property type="match status" value="1"/>
</dbReference>
<dbReference type="Gene3D" id="3.40.50.2000">
    <property type="entry name" value="Glycogen Phosphorylase B"/>
    <property type="match status" value="2"/>
</dbReference>
<organism evidence="3 4">
    <name type="scientific">Candidatus Falkowbacteria bacterium CG10_big_fil_rev_8_21_14_0_10_37_18</name>
    <dbReference type="NCBI Taxonomy" id="1974562"/>
    <lineage>
        <taxon>Bacteria</taxon>
        <taxon>Candidatus Falkowiibacteriota</taxon>
    </lineage>
</organism>
<dbReference type="AlphaFoldDB" id="A0A2H0V991"/>
<protein>
    <submittedName>
        <fullName evidence="3">Glycosyl transferase family 1</fullName>
    </submittedName>
</protein>
<evidence type="ECO:0000313" key="3">
    <source>
        <dbReference type="EMBL" id="PIR95666.1"/>
    </source>
</evidence>
<proteinExistence type="predicted"/>
<dbReference type="SUPFAM" id="SSF53756">
    <property type="entry name" value="UDP-Glycosyltransferase/glycogen phosphorylase"/>
    <property type="match status" value="1"/>
</dbReference>
<dbReference type="Proteomes" id="UP000229972">
    <property type="component" value="Unassembled WGS sequence"/>
</dbReference>
<evidence type="ECO:0000259" key="2">
    <source>
        <dbReference type="Pfam" id="PF13439"/>
    </source>
</evidence>